<keyword evidence="7 14" id="KW-0479">Metal-binding</keyword>
<keyword evidence="8" id="KW-0256">Endoplasmic reticulum</keyword>
<dbReference type="SUPFAM" id="SSF48264">
    <property type="entry name" value="Cytochrome P450"/>
    <property type="match status" value="1"/>
</dbReference>
<evidence type="ECO:0000256" key="10">
    <source>
        <dbReference type="ARBA" id="ARBA00023002"/>
    </source>
</evidence>
<sequence>MYPVWENVRKALQVAADMYKRHANKKCSPQPTFQVRDKVFLSTKYIHLKVPCHKLGPKFMGPFPIIRVINLVTVELKLPPMLGKTHLVFHSSLLKPVITTGLHNLPTPSSPVQVDGEWQYEIEQIVDSRRHHGTLQYLVVWKRYPCTDASWVMSTEVRAPRLIAQFHHRYPDKPIEDTANSAFGLPESSPLVVYGHDFVPIPEIPREKPQVLSLSEWSDRLREMWPLAYGALDAAHQAHKKQGDKKRVKPKEYTVGDRVYLSTKFFQTSQKSKKLGPKYVGPFPIIKVINPVSVHLELPKYLNRVYPVFHVNLLKPERTSLLRASLVAPPAPLLIESEQHFEIKEILDSRKHRNRIQYLVAWKHFPTSRAPMYGLLCFFTISSKYVCLTAKVQQEIDEVVGTNRTPSMEDRLKMPFTNAVVHEVQRYEIGSAESFPRATTCDVKFHGYNIPKCITVAPILPSLHYDPLHWETPEKFNPDHFLDEKGQFRKIDAFMPFSAGKRACPGEALARMELFLFFSTLLQRLTFYLDGDTKDTDVMSLFMAFNNKTQCPLIQAVKRSVNNCVE</sequence>
<dbReference type="PANTHER" id="PTHR24300:SF389">
    <property type="entry name" value="CYTOCHROME P450 2C20"/>
    <property type="match status" value="1"/>
</dbReference>
<dbReference type="GO" id="GO:0006805">
    <property type="term" value="P:xenobiotic metabolic process"/>
    <property type="evidence" value="ECO:0007669"/>
    <property type="project" value="TreeGrafter"/>
</dbReference>
<dbReference type="PROSITE" id="PS00086">
    <property type="entry name" value="CYTOCHROME_P450"/>
    <property type="match status" value="1"/>
</dbReference>
<keyword evidence="9" id="KW-0492">Microsome</keyword>
<evidence type="ECO:0000256" key="14">
    <source>
        <dbReference type="PIRSR" id="PIRSR602401-1"/>
    </source>
</evidence>
<dbReference type="GO" id="GO:0008392">
    <property type="term" value="F:arachidonate epoxygenase activity"/>
    <property type="evidence" value="ECO:0007669"/>
    <property type="project" value="TreeGrafter"/>
</dbReference>
<protein>
    <submittedName>
        <fullName evidence="18">Cytochrome P450 3A30-like</fullName>
    </submittedName>
</protein>
<dbReference type="Pfam" id="PF24626">
    <property type="entry name" value="SH3_Tf2-1"/>
    <property type="match status" value="2"/>
</dbReference>
<dbReference type="InterPro" id="IPR001128">
    <property type="entry name" value="Cyt_P450"/>
</dbReference>
<comment type="similarity">
    <text evidence="5 15">Belongs to the cytochrome P450 family.</text>
</comment>
<evidence type="ECO:0000256" key="9">
    <source>
        <dbReference type="ARBA" id="ARBA00022848"/>
    </source>
</evidence>
<dbReference type="RefSeq" id="XP_013908221.1">
    <property type="nucleotide sequence ID" value="XM_014052746.1"/>
</dbReference>
<evidence type="ECO:0000256" key="7">
    <source>
        <dbReference type="ARBA" id="ARBA00022723"/>
    </source>
</evidence>
<dbReference type="KEGG" id="tsr:106538298"/>
<evidence type="ECO:0000256" key="5">
    <source>
        <dbReference type="ARBA" id="ARBA00010617"/>
    </source>
</evidence>
<dbReference type="FunFam" id="1.10.630.10:FF:000238">
    <property type="entry name" value="Cytochrome P450 2A6"/>
    <property type="match status" value="1"/>
</dbReference>
<evidence type="ECO:0000256" key="12">
    <source>
        <dbReference type="ARBA" id="ARBA00023033"/>
    </source>
</evidence>
<evidence type="ECO:0000313" key="18">
    <source>
        <dbReference type="RefSeq" id="XP_013908221.1"/>
    </source>
</evidence>
<dbReference type="OrthoDB" id="6618089at2759"/>
<dbReference type="GeneID" id="106538298"/>
<dbReference type="GO" id="GO:0019373">
    <property type="term" value="P:epoxygenase P450 pathway"/>
    <property type="evidence" value="ECO:0007669"/>
    <property type="project" value="TreeGrafter"/>
</dbReference>
<evidence type="ECO:0000256" key="11">
    <source>
        <dbReference type="ARBA" id="ARBA00023004"/>
    </source>
</evidence>
<dbReference type="Gene3D" id="2.40.50.40">
    <property type="match status" value="2"/>
</dbReference>
<keyword evidence="6 14" id="KW-0349">Heme</keyword>
<feature type="domain" description="Chromo" evidence="16">
    <location>
        <begin position="120"/>
        <end position="178"/>
    </location>
</feature>
<dbReference type="InterPro" id="IPR000953">
    <property type="entry name" value="Chromo/chromo_shadow_dom"/>
</dbReference>
<dbReference type="InterPro" id="IPR016197">
    <property type="entry name" value="Chromo-like_dom_sf"/>
</dbReference>
<organism evidence="17 18">
    <name type="scientific">Thamnophis sirtalis</name>
    <dbReference type="NCBI Taxonomy" id="35019"/>
    <lineage>
        <taxon>Eukaryota</taxon>
        <taxon>Metazoa</taxon>
        <taxon>Chordata</taxon>
        <taxon>Craniata</taxon>
        <taxon>Vertebrata</taxon>
        <taxon>Euteleostomi</taxon>
        <taxon>Lepidosauria</taxon>
        <taxon>Squamata</taxon>
        <taxon>Bifurcata</taxon>
        <taxon>Unidentata</taxon>
        <taxon>Episquamata</taxon>
        <taxon>Toxicofera</taxon>
        <taxon>Serpentes</taxon>
        <taxon>Colubroidea</taxon>
        <taxon>Colubridae</taxon>
        <taxon>Natricinae</taxon>
        <taxon>Thamnophis</taxon>
    </lineage>
</organism>
<dbReference type="GO" id="GO:0005789">
    <property type="term" value="C:endoplasmic reticulum membrane"/>
    <property type="evidence" value="ECO:0007669"/>
    <property type="project" value="UniProtKB-SubCell"/>
</dbReference>
<dbReference type="PROSITE" id="PS50013">
    <property type="entry name" value="CHROMO_2"/>
    <property type="match status" value="1"/>
</dbReference>
<dbReference type="PRINTS" id="PR00385">
    <property type="entry name" value="P450"/>
</dbReference>
<dbReference type="InterPro" id="IPR023780">
    <property type="entry name" value="Chromo_domain"/>
</dbReference>
<dbReference type="InterPro" id="IPR017972">
    <property type="entry name" value="Cyt_P450_CS"/>
</dbReference>
<dbReference type="Pfam" id="PF00067">
    <property type="entry name" value="p450"/>
    <property type="match status" value="1"/>
</dbReference>
<evidence type="ECO:0000256" key="2">
    <source>
        <dbReference type="ARBA" id="ARBA00004123"/>
    </source>
</evidence>
<keyword evidence="10 15" id="KW-0560">Oxidoreductase</keyword>
<dbReference type="AlphaFoldDB" id="A0A6I9X1K4"/>
<evidence type="ECO:0000256" key="1">
    <source>
        <dbReference type="ARBA" id="ARBA00001971"/>
    </source>
</evidence>
<dbReference type="PRINTS" id="PR00463">
    <property type="entry name" value="EP450I"/>
</dbReference>
<proteinExistence type="inferred from homology"/>
<evidence type="ECO:0000256" key="6">
    <source>
        <dbReference type="ARBA" id="ARBA00022617"/>
    </source>
</evidence>
<keyword evidence="11 14" id="KW-0408">Iron</keyword>
<dbReference type="Pfam" id="PF00385">
    <property type="entry name" value="Chromo"/>
    <property type="match status" value="1"/>
</dbReference>
<feature type="binding site" description="axial binding residue" evidence="14">
    <location>
        <position position="504"/>
    </location>
    <ligand>
        <name>heme</name>
        <dbReference type="ChEBI" id="CHEBI:30413"/>
    </ligand>
    <ligandPart>
        <name>Fe</name>
        <dbReference type="ChEBI" id="CHEBI:18248"/>
    </ligandPart>
</feature>
<keyword evidence="13" id="KW-0472">Membrane</keyword>
<comment type="subcellular location">
    <subcellularLocation>
        <location evidence="4">Endoplasmic reticulum membrane</location>
        <topology evidence="4">Peripheral membrane protein</topology>
    </subcellularLocation>
    <subcellularLocation>
        <location evidence="3">Microsome membrane</location>
        <topology evidence="3">Peripheral membrane protein</topology>
    </subcellularLocation>
    <subcellularLocation>
        <location evidence="2">Nucleus</location>
    </subcellularLocation>
</comment>
<dbReference type="GO" id="GO:0005634">
    <property type="term" value="C:nucleus"/>
    <property type="evidence" value="ECO:0007669"/>
    <property type="project" value="UniProtKB-SubCell"/>
</dbReference>
<gene>
    <name evidence="18" type="primary">LOC106538298</name>
</gene>
<evidence type="ECO:0000256" key="8">
    <source>
        <dbReference type="ARBA" id="ARBA00022824"/>
    </source>
</evidence>
<name>A0A6I9X1K4_9SAUR</name>
<dbReference type="GO" id="GO:0005506">
    <property type="term" value="F:iron ion binding"/>
    <property type="evidence" value="ECO:0007669"/>
    <property type="project" value="InterPro"/>
</dbReference>
<evidence type="ECO:0000259" key="16">
    <source>
        <dbReference type="PROSITE" id="PS50013"/>
    </source>
</evidence>
<dbReference type="SMART" id="SM00298">
    <property type="entry name" value="CHROMO"/>
    <property type="match status" value="1"/>
</dbReference>
<evidence type="ECO:0000256" key="3">
    <source>
        <dbReference type="ARBA" id="ARBA00004174"/>
    </source>
</evidence>
<evidence type="ECO:0000256" key="4">
    <source>
        <dbReference type="ARBA" id="ARBA00004406"/>
    </source>
</evidence>
<dbReference type="Gene3D" id="1.10.630.10">
    <property type="entry name" value="Cytochrome P450"/>
    <property type="match status" value="1"/>
</dbReference>
<dbReference type="Proteomes" id="UP000504617">
    <property type="component" value="Unplaced"/>
</dbReference>
<comment type="cofactor">
    <cofactor evidence="1 14">
        <name>heme</name>
        <dbReference type="ChEBI" id="CHEBI:30413"/>
    </cofactor>
</comment>
<dbReference type="GO" id="GO:0016712">
    <property type="term" value="F:oxidoreductase activity, acting on paired donors, with incorporation or reduction of molecular oxygen, reduced flavin or flavoprotein as one donor, and incorporation of one atom of oxygen"/>
    <property type="evidence" value="ECO:0007669"/>
    <property type="project" value="TreeGrafter"/>
</dbReference>
<dbReference type="InterPro" id="IPR002401">
    <property type="entry name" value="Cyt_P450_E_grp-I"/>
</dbReference>
<reference evidence="18" key="1">
    <citation type="submission" date="2025-08" db="UniProtKB">
        <authorList>
            <consortium name="RefSeq"/>
        </authorList>
    </citation>
    <scope>IDENTIFICATION</scope>
    <source>
        <tissue evidence="18">Skeletal muscle</tissue>
    </source>
</reference>
<dbReference type="InterPro" id="IPR056924">
    <property type="entry name" value="SH3_Tf2-1"/>
</dbReference>
<keyword evidence="12 15" id="KW-0503">Monooxygenase</keyword>
<dbReference type="InterPro" id="IPR050182">
    <property type="entry name" value="Cytochrome_P450_fam2"/>
</dbReference>
<dbReference type="GO" id="GO:0020037">
    <property type="term" value="F:heme binding"/>
    <property type="evidence" value="ECO:0007669"/>
    <property type="project" value="InterPro"/>
</dbReference>
<evidence type="ECO:0000313" key="17">
    <source>
        <dbReference type="Proteomes" id="UP000504617"/>
    </source>
</evidence>
<accession>A0A6I9X1K4</accession>
<evidence type="ECO:0000256" key="15">
    <source>
        <dbReference type="RuleBase" id="RU000461"/>
    </source>
</evidence>
<dbReference type="SUPFAM" id="SSF54160">
    <property type="entry name" value="Chromo domain-like"/>
    <property type="match status" value="2"/>
</dbReference>
<evidence type="ECO:0000256" key="13">
    <source>
        <dbReference type="ARBA" id="ARBA00023136"/>
    </source>
</evidence>
<keyword evidence="17" id="KW-1185">Reference proteome</keyword>
<dbReference type="PANTHER" id="PTHR24300">
    <property type="entry name" value="CYTOCHROME P450 508A4-RELATED"/>
    <property type="match status" value="1"/>
</dbReference>
<dbReference type="InterPro" id="IPR036396">
    <property type="entry name" value="Cyt_P450_sf"/>
</dbReference>